<dbReference type="STRING" id="858215.Thexy_2356"/>
<keyword evidence="1" id="KW-0472">Membrane</keyword>
<dbReference type="AlphaFoldDB" id="F6BFQ1"/>
<dbReference type="InterPro" id="IPR012443">
    <property type="entry name" value="DUF1646"/>
</dbReference>
<dbReference type="eggNOG" id="COG4756">
    <property type="taxonomic scope" value="Bacteria"/>
</dbReference>
<evidence type="ECO:0000313" key="3">
    <source>
        <dbReference type="Proteomes" id="UP000007239"/>
    </source>
</evidence>
<dbReference type="Pfam" id="PF07854">
    <property type="entry name" value="DUF1646"/>
    <property type="match status" value="1"/>
</dbReference>
<dbReference type="KEGG" id="txy:Thexy_2356"/>
<evidence type="ECO:0000256" key="1">
    <source>
        <dbReference type="SAM" id="Phobius"/>
    </source>
</evidence>
<feature type="transmembrane region" description="Helical" evidence="1">
    <location>
        <begin position="135"/>
        <end position="152"/>
    </location>
</feature>
<gene>
    <name evidence="2" type="ordered locus">Thexy_2356</name>
</gene>
<sequence>MINAILFAILLIILTVPFFVKAIEDNIEYFLFVMGIIAVTVSGAMSLDLLSHILKNHLLYIITAAVFISGLLFEIFKIKIKEFVKSILNHISLKIFVFMLIVVLGLTSSIITAIVASLVLVEIVHILPIHHKDKVVITVIACLSIGLGAALTPVGEPLSTLVISALKKDFFYLLRTIGIYIVPAIFVMGILGAFYVNRFADNAKPKQEEEYFKEEEMEIRQIENIKFIVIRSIKIFIFLLALELLSAGFKPLVDNYVMHMNVRLLYWVNMISAVLDNATLAAAEISPAMDPEHIRAILMGLLISGGMLIPGNIPNIISAGKLEIKSKEWAKIGIPISMAVLVVCYIFVFI</sequence>
<keyword evidence="3" id="KW-1185">Reference proteome</keyword>
<dbReference type="EMBL" id="CP002739">
    <property type="protein sequence ID" value="AEF18355.1"/>
    <property type="molecule type" value="Genomic_DNA"/>
</dbReference>
<name>F6BFQ1_THEXL</name>
<feature type="transmembrane region" description="Helical" evidence="1">
    <location>
        <begin position="96"/>
        <end position="123"/>
    </location>
</feature>
<feature type="transmembrane region" description="Helical" evidence="1">
    <location>
        <begin position="264"/>
        <end position="285"/>
    </location>
</feature>
<feature type="transmembrane region" description="Helical" evidence="1">
    <location>
        <begin position="32"/>
        <end position="50"/>
    </location>
</feature>
<feature type="transmembrane region" description="Helical" evidence="1">
    <location>
        <begin position="297"/>
        <end position="317"/>
    </location>
</feature>
<protein>
    <recommendedName>
        <fullName evidence="4">Cation transporter</fullName>
    </recommendedName>
</protein>
<feature type="transmembrane region" description="Helical" evidence="1">
    <location>
        <begin position="57"/>
        <end position="76"/>
    </location>
</feature>
<evidence type="ECO:0000313" key="2">
    <source>
        <dbReference type="EMBL" id="AEF18355.1"/>
    </source>
</evidence>
<reference evidence="2" key="1">
    <citation type="submission" date="2011-05" db="EMBL/GenBank/DDBJ databases">
        <title>Complete sequence of Thermoanaerobacterium xylanolyticum LX-11.</title>
        <authorList>
            <consortium name="US DOE Joint Genome Institute"/>
            <person name="Lucas S."/>
            <person name="Han J."/>
            <person name="Lapidus A."/>
            <person name="Cheng J.-F."/>
            <person name="Goodwin L."/>
            <person name="Pitluck S."/>
            <person name="Peters L."/>
            <person name="Mikhailova N."/>
            <person name="Lu M."/>
            <person name="Han C."/>
            <person name="Tapia R."/>
            <person name="Land M."/>
            <person name="Hauser L."/>
            <person name="Kyrpides N."/>
            <person name="Ivanova N."/>
            <person name="Pagani I."/>
            <person name="Hemme C."/>
            <person name="Woyke T."/>
        </authorList>
    </citation>
    <scope>NUCLEOTIDE SEQUENCE</scope>
    <source>
        <strain evidence="2">LX-11</strain>
    </source>
</reference>
<feature type="transmembrane region" description="Helical" evidence="1">
    <location>
        <begin position="329"/>
        <end position="349"/>
    </location>
</feature>
<evidence type="ECO:0008006" key="4">
    <source>
        <dbReference type="Google" id="ProtNLM"/>
    </source>
</evidence>
<feature type="transmembrane region" description="Helical" evidence="1">
    <location>
        <begin position="228"/>
        <end position="249"/>
    </location>
</feature>
<accession>F6BFQ1</accession>
<keyword evidence="1" id="KW-0812">Transmembrane</keyword>
<organism evidence="2 3">
    <name type="scientific">Thermoanaerobacterium xylanolyticum (strain ATCC 49914 / DSM 7097 / LX-11)</name>
    <dbReference type="NCBI Taxonomy" id="858215"/>
    <lineage>
        <taxon>Bacteria</taxon>
        <taxon>Bacillati</taxon>
        <taxon>Bacillota</taxon>
        <taxon>Clostridia</taxon>
        <taxon>Thermoanaerobacterales</taxon>
        <taxon>Thermoanaerobacteraceae</taxon>
        <taxon>Thermoanaerobacterium</taxon>
    </lineage>
</organism>
<feature type="transmembrane region" description="Helical" evidence="1">
    <location>
        <begin position="172"/>
        <end position="196"/>
    </location>
</feature>
<dbReference type="HOGENOM" id="CLU_822987_0_0_9"/>
<dbReference type="Proteomes" id="UP000007239">
    <property type="component" value="Chromosome"/>
</dbReference>
<proteinExistence type="predicted"/>
<dbReference type="RefSeq" id="WP_013789078.1">
    <property type="nucleotide sequence ID" value="NC_015555.1"/>
</dbReference>
<keyword evidence="1" id="KW-1133">Transmembrane helix</keyword>
<dbReference type="PIRSF" id="PIRSF019205">
    <property type="entry name" value="DUF1646"/>
    <property type="match status" value="1"/>
</dbReference>